<dbReference type="InterPro" id="IPR050357">
    <property type="entry name" value="Arrestin_domain-protein"/>
</dbReference>
<dbReference type="InterPro" id="IPR014756">
    <property type="entry name" value="Ig_E-set"/>
</dbReference>
<evidence type="ECO:0000313" key="4">
    <source>
        <dbReference type="Ensembl" id="ENSAMXP00000041573.1"/>
    </source>
</evidence>
<reference evidence="5" key="2">
    <citation type="journal article" date="2014" name="Nat. Commun.">
        <title>The cavefish genome reveals candidate genes for eye loss.</title>
        <authorList>
            <person name="McGaugh S.E."/>
            <person name="Gross J.B."/>
            <person name="Aken B."/>
            <person name="Blin M."/>
            <person name="Borowsky R."/>
            <person name="Chalopin D."/>
            <person name="Hinaux H."/>
            <person name="Jeffery W.R."/>
            <person name="Keene A."/>
            <person name="Ma L."/>
            <person name="Minx P."/>
            <person name="Murphy D."/>
            <person name="O'Quin K.E."/>
            <person name="Retaux S."/>
            <person name="Rohner N."/>
            <person name="Searle S.M."/>
            <person name="Stahl B.A."/>
            <person name="Tabin C."/>
            <person name="Volff J.N."/>
            <person name="Yoshizawa M."/>
            <person name="Warren W.C."/>
        </authorList>
    </citation>
    <scope>NUCLEOTIDE SEQUENCE [LARGE SCALE GENOMIC DNA]</scope>
    <source>
        <strain evidence="5">female</strain>
    </source>
</reference>
<accession>A0A3B1JGX0</accession>
<dbReference type="Ensembl" id="ENSAMXT00000051300.1">
    <property type="protein sequence ID" value="ENSAMXP00000041573.1"/>
    <property type="gene ID" value="ENSAMXG00000038885.1"/>
</dbReference>
<reference evidence="4" key="4">
    <citation type="submission" date="2025-09" db="UniProtKB">
        <authorList>
            <consortium name="Ensembl"/>
        </authorList>
    </citation>
    <scope>IDENTIFICATION</scope>
</reference>
<dbReference type="GO" id="GO:0015031">
    <property type="term" value="P:protein transport"/>
    <property type="evidence" value="ECO:0007669"/>
    <property type="project" value="TreeGrafter"/>
</dbReference>
<dbReference type="PANTHER" id="PTHR11188:SF135">
    <property type="entry name" value="ARRESTIN DOMAIN CONTAINING 3-LIKE-RELATED"/>
    <property type="match status" value="1"/>
</dbReference>
<dbReference type="GeneTree" id="ENSGT00940000164012"/>
<dbReference type="Bgee" id="ENSAMXG00000038885">
    <property type="expression patterns" value="Expressed in pharyngeal gill and 14 other cell types or tissues"/>
</dbReference>
<keyword evidence="5" id="KW-1185">Reference proteome</keyword>
<evidence type="ECO:0000313" key="5">
    <source>
        <dbReference type="Proteomes" id="UP000018467"/>
    </source>
</evidence>
<dbReference type="InParanoid" id="A0A3B1JGX0"/>
<reference evidence="5" key="1">
    <citation type="submission" date="2013-03" db="EMBL/GenBank/DDBJ databases">
        <authorList>
            <person name="Jeffery W."/>
            <person name="Warren W."/>
            <person name="Wilson R.K."/>
        </authorList>
    </citation>
    <scope>NUCLEOTIDE SEQUENCE</scope>
    <source>
        <strain evidence="5">female</strain>
    </source>
</reference>
<dbReference type="PANTHER" id="PTHR11188">
    <property type="entry name" value="ARRESTIN DOMAIN CONTAINING PROTEIN"/>
    <property type="match status" value="1"/>
</dbReference>
<proteinExistence type="inferred from homology"/>
<sequence length="573" mass="62704">MSGTIKEFNLNYDAVNQQNTFSSGDLLQGRVILELAKEANISSLYIKFKGDADVRWSERRNDRNHTYHSHERYFKIKQVFIQDPSKPVQNEPNTILVTGETYSNVVRPGRHVYPFSFQLPHGNMPPSFKGFYGSIKYTLEVSLDRSWKMARTATAEINFLPKFAAGGPLLNPQSGGIDKKMTLFTSGSASLNATIDRMGYVLGDTIKVSTNINNSSSRELKLKYSLEQRQTFLAQGRSKHSSKTIFKVVGDPIPTGTKQVVNTDLKLPANMELTINCGIIKLEYVLKVYLDVPYASDPEIKFPVIISGGQFLAPWPNSQPYGPSPPPQHAFGPGLPPQPAFGPGPQPQPGFGPGPQPQPGFGPGPQPQPGFGPVLNLSLDLARSSTSAWIWPGPQPQPGFGPVLNLSLDLGPVLNLSLDLGPVLNLSLDLGPVLNLSLHLGLVLNLSLDLGPVLNLSLHLGLVLNPSLDLGPVLNLSLHLGPVLNPSLDLGPVLNLSLDLGPVPLVLPLDHHQHFTPICTLHLHIHSQPIQELLLLLIQTSTQIKTQQFQDLSNQLESSILHQLLLHTQQWII</sequence>
<dbReference type="GO" id="GO:0005886">
    <property type="term" value="C:plasma membrane"/>
    <property type="evidence" value="ECO:0007669"/>
    <property type="project" value="TreeGrafter"/>
</dbReference>
<dbReference type="SMART" id="SM01017">
    <property type="entry name" value="Arrestin_C"/>
    <property type="match status" value="1"/>
</dbReference>
<feature type="domain" description="Arrestin C-terminal-like" evidence="3">
    <location>
        <begin position="185"/>
        <end position="309"/>
    </location>
</feature>
<evidence type="ECO:0000256" key="2">
    <source>
        <dbReference type="SAM" id="MobiDB-lite"/>
    </source>
</evidence>
<protein>
    <recommendedName>
        <fullName evidence="3">Arrestin C-terminal-like domain-containing protein</fullName>
    </recommendedName>
</protein>
<evidence type="ECO:0000256" key="1">
    <source>
        <dbReference type="ARBA" id="ARBA00005298"/>
    </source>
</evidence>
<evidence type="ECO:0000259" key="3">
    <source>
        <dbReference type="SMART" id="SM01017"/>
    </source>
</evidence>
<dbReference type="FunCoup" id="A0A3B1JGX0">
    <property type="interactions" value="1"/>
</dbReference>
<reference evidence="4" key="3">
    <citation type="submission" date="2025-08" db="UniProtKB">
        <authorList>
            <consortium name="Ensembl"/>
        </authorList>
    </citation>
    <scope>IDENTIFICATION</scope>
</reference>
<comment type="similarity">
    <text evidence="1">Belongs to the arrestin family.</text>
</comment>
<dbReference type="Proteomes" id="UP000018467">
    <property type="component" value="Unassembled WGS sequence"/>
</dbReference>
<dbReference type="SUPFAM" id="SSF81296">
    <property type="entry name" value="E set domains"/>
    <property type="match status" value="2"/>
</dbReference>
<dbReference type="GO" id="GO:0005737">
    <property type="term" value="C:cytoplasm"/>
    <property type="evidence" value="ECO:0007669"/>
    <property type="project" value="TreeGrafter"/>
</dbReference>
<dbReference type="GO" id="GO:0007399">
    <property type="term" value="P:nervous system development"/>
    <property type="evidence" value="ECO:0007669"/>
    <property type="project" value="UniProtKB-ARBA"/>
</dbReference>
<dbReference type="Gene3D" id="2.60.40.640">
    <property type="match status" value="2"/>
</dbReference>
<dbReference type="AlphaFoldDB" id="A0A3B1JGX0"/>
<dbReference type="InterPro" id="IPR014752">
    <property type="entry name" value="Arrestin-like_C"/>
</dbReference>
<dbReference type="STRING" id="7994.ENSAMXP00000041573"/>
<dbReference type="InterPro" id="IPR011021">
    <property type="entry name" value="Arrestin-like_N"/>
</dbReference>
<name>A0A3B1JGX0_ASTMX</name>
<feature type="region of interest" description="Disordered" evidence="2">
    <location>
        <begin position="317"/>
        <end position="369"/>
    </location>
</feature>
<organism evidence="4 5">
    <name type="scientific">Astyanax mexicanus</name>
    <name type="common">Blind cave fish</name>
    <name type="synonym">Astyanax fasciatus mexicanus</name>
    <dbReference type="NCBI Taxonomy" id="7994"/>
    <lineage>
        <taxon>Eukaryota</taxon>
        <taxon>Metazoa</taxon>
        <taxon>Chordata</taxon>
        <taxon>Craniata</taxon>
        <taxon>Vertebrata</taxon>
        <taxon>Euteleostomi</taxon>
        <taxon>Actinopterygii</taxon>
        <taxon>Neopterygii</taxon>
        <taxon>Teleostei</taxon>
        <taxon>Ostariophysi</taxon>
        <taxon>Characiformes</taxon>
        <taxon>Characoidei</taxon>
        <taxon>Acestrorhamphidae</taxon>
        <taxon>Acestrorhamphinae</taxon>
        <taxon>Astyanax</taxon>
    </lineage>
</organism>
<dbReference type="Pfam" id="PF02752">
    <property type="entry name" value="Arrestin_C"/>
    <property type="match status" value="1"/>
</dbReference>
<dbReference type="InterPro" id="IPR011022">
    <property type="entry name" value="Arrestin_C-like"/>
</dbReference>
<feature type="compositionally biased region" description="Pro residues" evidence="2">
    <location>
        <begin position="322"/>
        <end position="369"/>
    </location>
</feature>
<dbReference type="Pfam" id="PF00339">
    <property type="entry name" value="Arrestin_N"/>
    <property type="match status" value="1"/>
</dbReference>